<proteinExistence type="predicted"/>
<accession>A0A183PY79</accession>
<keyword evidence="2" id="KW-1185">Reference proteome</keyword>
<reference evidence="1 2" key="1">
    <citation type="submission" date="2018-11" db="EMBL/GenBank/DDBJ databases">
        <authorList>
            <consortium name="Pathogen Informatics"/>
        </authorList>
    </citation>
    <scope>NUCLEOTIDE SEQUENCE [LARGE SCALE GENOMIC DNA]</scope>
    <source>
        <strain>Denwood</strain>
        <strain evidence="2">Zambia</strain>
    </source>
</reference>
<dbReference type="Proteomes" id="UP000269396">
    <property type="component" value="Unassembled WGS sequence"/>
</dbReference>
<evidence type="ECO:0000313" key="1">
    <source>
        <dbReference type="EMBL" id="VDP79497.1"/>
    </source>
</evidence>
<dbReference type="EMBL" id="UZAL01042085">
    <property type="protein sequence ID" value="VDP79497.1"/>
    <property type="molecule type" value="Genomic_DNA"/>
</dbReference>
<evidence type="ECO:0000313" key="2">
    <source>
        <dbReference type="Proteomes" id="UP000269396"/>
    </source>
</evidence>
<sequence>MSSNELQFDWVATFLTDLSKDIDAEVVGEYICGILNVSHGSSESRSEIAELLSAYLVSYKIPVDELTDVGFSQTFLCLCGFIVRTLSTTE</sequence>
<gene>
    <name evidence="1" type="ORF">SMTD_LOCUS19315</name>
</gene>
<organism evidence="1 2">
    <name type="scientific">Schistosoma mattheei</name>
    <dbReference type="NCBI Taxonomy" id="31246"/>
    <lineage>
        <taxon>Eukaryota</taxon>
        <taxon>Metazoa</taxon>
        <taxon>Spiralia</taxon>
        <taxon>Lophotrochozoa</taxon>
        <taxon>Platyhelminthes</taxon>
        <taxon>Trematoda</taxon>
        <taxon>Digenea</taxon>
        <taxon>Strigeidida</taxon>
        <taxon>Schistosomatoidea</taxon>
        <taxon>Schistosomatidae</taxon>
        <taxon>Schistosoma</taxon>
    </lineage>
</organism>
<protein>
    <submittedName>
        <fullName evidence="1">Uncharacterized protein</fullName>
    </submittedName>
</protein>
<dbReference type="AlphaFoldDB" id="A0A183PY79"/>
<name>A0A183PY79_9TREM</name>